<name>A0A1H9L7N8_9GAMM</name>
<dbReference type="Proteomes" id="UP000199233">
    <property type="component" value="Unassembled WGS sequence"/>
</dbReference>
<evidence type="ECO:0000313" key="4">
    <source>
        <dbReference type="Proteomes" id="UP000199233"/>
    </source>
</evidence>
<feature type="chain" id="PRO_5011440470" description="PsiF repeat-containing protein" evidence="2">
    <location>
        <begin position="23"/>
        <end position="90"/>
    </location>
</feature>
<evidence type="ECO:0008006" key="5">
    <source>
        <dbReference type="Google" id="ProtNLM"/>
    </source>
</evidence>
<feature type="region of interest" description="Disordered" evidence="1">
    <location>
        <begin position="71"/>
        <end position="90"/>
    </location>
</feature>
<evidence type="ECO:0000313" key="3">
    <source>
        <dbReference type="EMBL" id="SER07318.1"/>
    </source>
</evidence>
<proteinExistence type="predicted"/>
<protein>
    <recommendedName>
        <fullName evidence="5">PsiF repeat-containing protein</fullName>
    </recommendedName>
</protein>
<evidence type="ECO:0000256" key="1">
    <source>
        <dbReference type="SAM" id="MobiDB-lite"/>
    </source>
</evidence>
<feature type="signal peptide" evidence="2">
    <location>
        <begin position="1"/>
        <end position="22"/>
    </location>
</feature>
<dbReference type="EMBL" id="FOFS01000015">
    <property type="protein sequence ID" value="SER07318.1"/>
    <property type="molecule type" value="Genomic_DNA"/>
</dbReference>
<evidence type="ECO:0000256" key="2">
    <source>
        <dbReference type="SAM" id="SignalP"/>
    </source>
</evidence>
<accession>A0A1H9L7N8</accession>
<dbReference type="AlphaFoldDB" id="A0A1H9L7N8"/>
<dbReference type="STRING" id="489703.SAMN04488038_11551"/>
<gene>
    <name evidence="3" type="ORF">SAMN04488038_11551</name>
</gene>
<organism evidence="3 4">
    <name type="scientific">Solimonas aquatica</name>
    <dbReference type="NCBI Taxonomy" id="489703"/>
    <lineage>
        <taxon>Bacteria</taxon>
        <taxon>Pseudomonadati</taxon>
        <taxon>Pseudomonadota</taxon>
        <taxon>Gammaproteobacteria</taxon>
        <taxon>Nevskiales</taxon>
        <taxon>Nevskiaceae</taxon>
        <taxon>Solimonas</taxon>
    </lineage>
</organism>
<keyword evidence="2" id="KW-0732">Signal</keyword>
<keyword evidence="4" id="KW-1185">Reference proteome</keyword>
<sequence length="90" mass="9996">MKKMSRTYLMTFALLLSWQAMAQDEAPVAAPEAQPVVQTPPEEKICTLERNTGSNIPRKVCLTKAQRDAMRAQSQQGLRDAHLNTPAASR</sequence>
<reference evidence="3 4" key="1">
    <citation type="submission" date="2016-10" db="EMBL/GenBank/DDBJ databases">
        <authorList>
            <person name="de Groot N.N."/>
        </authorList>
    </citation>
    <scope>NUCLEOTIDE SEQUENCE [LARGE SCALE GENOMIC DNA]</scope>
    <source>
        <strain evidence="3 4">DSM 25927</strain>
    </source>
</reference>